<protein>
    <recommendedName>
        <fullName evidence="8 18">3-dehydroquinate synthase</fullName>
        <shortName evidence="18">DHQS</shortName>
        <ecNumber evidence="7 18">4.2.3.4</ecNumber>
    </recommendedName>
</protein>
<feature type="binding site" evidence="18">
    <location>
        <begin position="80"/>
        <end position="85"/>
    </location>
    <ligand>
        <name>NAD(+)</name>
        <dbReference type="ChEBI" id="CHEBI:57540"/>
    </ligand>
</feature>
<evidence type="ECO:0000256" key="13">
    <source>
        <dbReference type="ARBA" id="ARBA00022833"/>
    </source>
</evidence>
<dbReference type="GO" id="GO:0003856">
    <property type="term" value="F:3-dehydroquinate synthase activity"/>
    <property type="evidence" value="ECO:0007669"/>
    <property type="project" value="UniProtKB-UniRule"/>
</dbReference>
<dbReference type="CDD" id="cd08195">
    <property type="entry name" value="DHQS"/>
    <property type="match status" value="1"/>
</dbReference>
<comment type="cofactor">
    <cofactor evidence="18">
        <name>Co(2+)</name>
        <dbReference type="ChEBI" id="CHEBI:48828"/>
    </cofactor>
    <cofactor evidence="18">
        <name>Zn(2+)</name>
        <dbReference type="ChEBI" id="CHEBI:29105"/>
    </cofactor>
    <text evidence="18">Binds 1 divalent metal cation per subunit. Can use either Co(2+) or Zn(2+).</text>
</comment>
<keyword evidence="10 18" id="KW-0028">Amino-acid biosynthesis</keyword>
<evidence type="ECO:0000259" key="20">
    <source>
        <dbReference type="Pfam" id="PF24621"/>
    </source>
</evidence>
<evidence type="ECO:0000256" key="7">
    <source>
        <dbReference type="ARBA" id="ARBA00013031"/>
    </source>
</evidence>
<name>A0A5R9GKJ2_9PROT</name>
<comment type="catalytic activity">
    <reaction evidence="1 18">
        <text>7-phospho-2-dehydro-3-deoxy-D-arabino-heptonate = 3-dehydroquinate + phosphate</text>
        <dbReference type="Rhea" id="RHEA:21968"/>
        <dbReference type="ChEBI" id="CHEBI:32364"/>
        <dbReference type="ChEBI" id="CHEBI:43474"/>
        <dbReference type="ChEBI" id="CHEBI:58394"/>
        <dbReference type="EC" id="4.2.3.4"/>
    </reaction>
</comment>
<dbReference type="Gene3D" id="3.40.50.1970">
    <property type="match status" value="1"/>
</dbReference>
<evidence type="ECO:0000256" key="14">
    <source>
        <dbReference type="ARBA" id="ARBA00023027"/>
    </source>
</evidence>
<feature type="binding site" evidence="18">
    <location>
        <begin position="138"/>
        <end position="139"/>
    </location>
    <ligand>
        <name>NAD(+)</name>
        <dbReference type="ChEBI" id="CHEBI:57540"/>
    </ligand>
</feature>
<evidence type="ECO:0000256" key="15">
    <source>
        <dbReference type="ARBA" id="ARBA00023141"/>
    </source>
</evidence>
<dbReference type="RefSeq" id="WP_138239447.1">
    <property type="nucleotide sequence ID" value="NZ_VBRY01000007.1"/>
</dbReference>
<organism evidence="21 22">
    <name type="scientific">Mariprofundus erugo</name>
    <dbReference type="NCBI Taxonomy" id="2528639"/>
    <lineage>
        <taxon>Bacteria</taxon>
        <taxon>Pseudomonadati</taxon>
        <taxon>Pseudomonadota</taxon>
        <taxon>Candidatius Mariprofundia</taxon>
        <taxon>Mariprofundales</taxon>
        <taxon>Mariprofundaceae</taxon>
        <taxon>Mariprofundus</taxon>
    </lineage>
</organism>
<dbReference type="GO" id="GO:0046872">
    <property type="term" value="F:metal ion binding"/>
    <property type="evidence" value="ECO:0007669"/>
    <property type="project" value="UniProtKB-KW"/>
</dbReference>
<dbReference type="Gene3D" id="1.20.1090.10">
    <property type="entry name" value="Dehydroquinate synthase-like - alpha domain"/>
    <property type="match status" value="1"/>
</dbReference>
<keyword evidence="17 18" id="KW-0170">Cobalt</keyword>
<evidence type="ECO:0000256" key="16">
    <source>
        <dbReference type="ARBA" id="ARBA00023239"/>
    </source>
</evidence>
<dbReference type="Pfam" id="PF01761">
    <property type="entry name" value="DHQ_synthase"/>
    <property type="match status" value="1"/>
</dbReference>
<keyword evidence="12 18" id="KW-0547">Nucleotide-binding</keyword>
<dbReference type="GO" id="GO:0009073">
    <property type="term" value="P:aromatic amino acid family biosynthetic process"/>
    <property type="evidence" value="ECO:0007669"/>
    <property type="project" value="UniProtKB-KW"/>
</dbReference>
<evidence type="ECO:0000256" key="1">
    <source>
        <dbReference type="ARBA" id="ARBA00001393"/>
    </source>
</evidence>
<feature type="binding site" evidence="18">
    <location>
        <position position="273"/>
    </location>
    <ligand>
        <name>Zn(2+)</name>
        <dbReference type="ChEBI" id="CHEBI:29105"/>
    </ligand>
</feature>
<feature type="binding site" evidence="18">
    <location>
        <position position="193"/>
    </location>
    <ligand>
        <name>Zn(2+)</name>
        <dbReference type="ChEBI" id="CHEBI:29105"/>
    </ligand>
</feature>
<dbReference type="HAMAP" id="MF_00110">
    <property type="entry name" value="DHQ_synthase"/>
    <property type="match status" value="1"/>
</dbReference>
<dbReference type="EMBL" id="VBRY01000007">
    <property type="protein sequence ID" value="TLS67056.1"/>
    <property type="molecule type" value="Genomic_DNA"/>
</dbReference>
<keyword evidence="22" id="KW-1185">Reference proteome</keyword>
<comment type="function">
    <text evidence="3 18">Catalyzes the conversion of 3-deoxy-D-arabino-heptulosonate 7-phosphate (DAHP) to dehydroquinate (DHQ).</text>
</comment>
<evidence type="ECO:0000256" key="17">
    <source>
        <dbReference type="ARBA" id="ARBA00023285"/>
    </source>
</evidence>
<dbReference type="PANTHER" id="PTHR43622:SF7">
    <property type="entry name" value="3-DEHYDROQUINATE SYNTHASE, CHLOROPLASTIC"/>
    <property type="match status" value="1"/>
</dbReference>
<comment type="similarity">
    <text evidence="6 18">Belongs to the sugar phosphate cyclases superfamily. Dehydroquinate synthase family.</text>
</comment>
<evidence type="ECO:0000313" key="21">
    <source>
        <dbReference type="EMBL" id="TLS67056.1"/>
    </source>
</evidence>
<dbReference type="FunFam" id="3.40.50.1970:FF:000001">
    <property type="entry name" value="3-dehydroquinate synthase"/>
    <property type="match status" value="1"/>
</dbReference>
<evidence type="ECO:0000256" key="6">
    <source>
        <dbReference type="ARBA" id="ARBA00005412"/>
    </source>
</evidence>
<gene>
    <name evidence="18 21" type="primary">aroB</name>
    <name evidence="21" type="ORF">FEF65_08915</name>
</gene>
<dbReference type="GO" id="GO:0000166">
    <property type="term" value="F:nucleotide binding"/>
    <property type="evidence" value="ECO:0007669"/>
    <property type="project" value="UniProtKB-KW"/>
</dbReference>
<comment type="caution">
    <text evidence="18">Lacks conserved residue(s) required for the propagation of feature annotation.</text>
</comment>
<evidence type="ECO:0000256" key="9">
    <source>
        <dbReference type="ARBA" id="ARBA00022490"/>
    </source>
</evidence>
<dbReference type="GO" id="GO:0009423">
    <property type="term" value="P:chorismate biosynthetic process"/>
    <property type="evidence" value="ECO:0007669"/>
    <property type="project" value="UniProtKB-UniRule"/>
</dbReference>
<feature type="binding site" evidence="18">
    <location>
        <position position="256"/>
    </location>
    <ligand>
        <name>Zn(2+)</name>
        <dbReference type="ChEBI" id="CHEBI:29105"/>
    </ligand>
</feature>
<evidence type="ECO:0000256" key="5">
    <source>
        <dbReference type="ARBA" id="ARBA00004661"/>
    </source>
</evidence>
<feature type="binding site" evidence="18">
    <location>
        <position position="151"/>
    </location>
    <ligand>
        <name>NAD(+)</name>
        <dbReference type="ChEBI" id="CHEBI:57540"/>
    </ligand>
</feature>
<dbReference type="InterPro" id="IPR016037">
    <property type="entry name" value="DHQ_synth_AroB"/>
</dbReference>
<evidence type="ECO:0000256" key="10">
    <source>
        <dbReference type="ARBA" id="ARBA00022605"/>
    </source>
</evidence>
<dbReference type="GO" id="GO:0008652">
    <property type="term" value="P:amino acid biosynthetic process"/>
    <property type="evidence" value="ECO:0007669"/>
    <property type="project" value="UniProtKB-KW"/>
</dbReference>
<keyword evidence="13 18" id="KW-0862">Zinc</keyword>
<dbReference type="SUPFAM" id="SSF56796">
    <property type="entry name" value="Dehydroquinate synthase-like"/>
    <property type="match status" value="1"/>
</dbReference>
<sequence>MADSLKTSHIYRVDLGNRSYDIHIEPGCLKGLGPALNQLLGKPARCMIISNVTVAPLYMATVRSSLEQAGWQVSECILADGERYKNLDSFGQIMDALMQARLSRNEPVIALGGGVVGDMTGFAASCYRRGIPFVQVPTTVLAQVDSSVGGKTAINHPHGKNMIGAFYQPKLVWIDPEVLRTLDCREVRAGIAEAIKYGLIRDAAFFTWMQENMQAALALDPAVISTMIHTCCRHKAEVVMGDETEQGARALLNLGHTFGHAIEAMTHYTEYLHGEAVALGTLLAARLSEQAGFAPQGTETAVTDCFRQAGLPLAIPAFDAAMWLDAMGHDKKNIGSRIRYILLHEIGNAFIADDIPADAIEQLIQSYQRPAEPVHT</sequence>
<dbReference type="AlphaFoldDB" id="A0A5R9GKJ2"/>
<proteinExistence type="inferred from homology"/>
<comment type="cofactor">
    <cofactor evidence="2 18">
        <name>NAD(+)</name>
        <dbReference type="ChEBI" id="CHEBI:57540"/>
    </cofactor>
</comment>
<keyword evidence="15 18" id="KW-0057">Aromatic amino acid biosynthesis</keyword>
<evidence type="ECO:0000256" key="2">
    <source>
        <dbReference type="ARBA" id="ARBA00001911"/>
    </source>
</evidence>
<keyword evidence="11 18" id="KW-0479">Metal-binding</keyword>
<dbReference type="EC" id="4.2.3.4" evidence="7 18"/>
<evidence type="ECO:0000256" key="4">
    <source>
        <dbReference type="ARBA" id="ARBA00004496"/>
    </source>
</evidence>
<keyword evidence="9 18" id="KW-0963">Cytoplasm</keyword>
<evidence type="ECO:0000256" key="3">
    <source>
        <dbReference type="ARBA" id="ARBA00003485"/>
    </source>
</evidence>
<dbReference type="InterPro" id="IPR050071">
    <property type="entry name" value="Dehydroquinate_synthase"/>
</dbReference>
<reference evidence="21 22" key="1">
    <citation type="journal article" date="2019" name="Appl. Environ. Microbiol.">
        <title>Environmental Evidence and Genomic Insight of Iron-oxidizing Bacteria Preference Towards More Corrosion Resistant Stainless Steel at Higher Salinities.</title>
        <authorList>
            <person name="Garrison C.E."/>
            <person name="Price K.A."/>
            <person name="Field E.K."/>
        </authorList>
    </citation>
    <scope>NUCLEOTIDE SEQUENCE [LARGE SCALE GENOMIC DNA]</scope>
    <source>
        <strain evidence="21 22">P3</strain>
    </source>
</reference>
<comment type="subcellular location">
    <subcellularLocation>
        <location evidence="4 18">Cytoplasm</location>
    </subcellularLocation>
</comment>
<feature type="binding site" evidence="18">
    <location>
        <begin position="114"/>
        <end position="118"/>
    </location>
    <ligand>
        <name>NAD(+)</name>
        <dbReference type="ChEBI" id="CHEBI:57540"/>
    </ligand>
</feature>
<feature type="domain" description="3-dehydroquinate synthase N-terminal" evidence="19">
    <location>
        <begin position="76"/>
        <end position="188"/>
    </location>
</feature>
<evidence type="ECO:0000256" key="12">
    <source>
        <dbReference type="ARBA" id="ARBA00022741"/>
    </source>
</evidence>
<dbReference type="PIRSF" id="PIRSF001455">
    <property type="entry name" value="DHQ_synth"/>
    <property type="match status" value="1"/>
</dbReference>
<accession>A0A5R9GKJ2</accession>
<evidence type="ECO:0000256" key="18">
    <source>
        <dbReference type="HAMAP-Rule" id="MF_00110"/>
    </source>
</evidence>
<evidence type="ECO:0000256" key="11">
    <source>
        <dbReference type="ARBA" id="ARBA00022723"/>
    </source>
</evidence>
<dbReference type="InterPro" id="IPR030963">
    <property type="entry name" value="DHQ_synth_fam"/>
</dbReference>
<dbReference type="InterPro" id="IPR030960">
    <property type="entry name" value="DHQS/DOIS_N"/>
</dbReference>
<keyword evidence="16 18" id="KW-0456">Lyase</keyword>
<dbReference type="InterPro" id="IPR056179">
    <property type="entry name" value="DHQS_C"/>
</dbReference>
<dbReference type="PANTHER" id="PTHR43622">
    <property type="entry name" value="3-DEHYDROQUINATE SYNTHASE"/>
    <property type="match status" value="1"/>
</dbReference>
<evidence type="ECO:0000259" key="19">
    <source>
        <dbReference type="Pfam" id="PF01761"/>
    </source>
</evidence>
<evidence type="ECO:0000256" key="8">
    <source>
        <dbReference type="ARBA" id="ARBA00017684"/>
    </source>
</evidence>
<dbReference type="Proteomes" id="UP000306585">
    <property type="component" value="Unassembled WGS sequence"/>
</dbReference>
<dbReference type="UniPathway" id="UPA00053">
    <property type="reaction ID" value="UER00085"/>
</dbReference>
<keyword evidence="14 18" id="KW-0520">NAD</keyword>
<dbReference type="GO" id="GO:0005737">
    <property type="term" value="C:cytoplasm"/>
    <property type="evidence" value="ECO:0007669"/>
    <property type="project" value="UniProtKB-SubCell"/>
</dbReference>
<dbReference type="NCBIfam" id="TIGR01357">
    <property type="entry name" value="aroB"/>
    <property type="match status" value="1"/>
</dbReference>
<comment type="caution">
    <text evidence="21">The sequence shown here is derived from an EMBL/GenBank/DDBJ whole genome shotgun (WGS) entry which is preliminary data.</text>
</comment>
<comment type="pathway">
    <text evidence="5 18">Metabolic intermediate biosynthesis; chorismate biosynthesis; chorismate from D-erythrose 4-phosphate and phosphoenolpyruvate: step 2/7.</text>
</comment>
<evidence type="ECO:0000313" key="22">
    <source>
        <dbReference type="Proteomes" id="UP000306585"/>
    </source>
</evidence>
<feature type="domain" description="3-dehydroquinate synthase C-terminal" evidence="20">
    <location>
        <begin position="190"/>
        <end position="333"/>
    </location>
</feature>
<feature type="binding site" evidence="18">
    <location>
        <position position="160"/>
    </location>
    <ligand>
        <name>NAD(+)</name>
        <dbReference type="ChEBI" id="CHEBI:57540"/>
    </ligand>
</feature>
<dbReference type="Pfam" id="PF24621">
    <property type="entry name" value="DHQS_C"/>
    <property type="match status" value="1"/>
</dbReference>